<dbReference type="Proteomes" id="UP000320653">
    <property type="component" value="Unassembled WGS sequence"/>
</dbReference>
<protein>
    <submittedName>
        <fullName evidence="2">Uncharacterized protein</fullName>
    </submittedName>
</protein>
<dbReference type="EMBL" id="VIWP01000004">
    <property type="protein sequence ID" value="TWF53313.1"/>
    <property type="molecule type" value="Genomic_DNA"/>
</dbReference>
<gene>
    <name evidence="2" type="ORF">FHW37_104592</name>
</gene>
<dbReference type="OrthoDB" id="8560623at2"/>
<keyword evidence="3" id="KW-1185">Reference proteome</keyword>
<feature type="chain" id="PRO_5021862907" evidence="1">
    <location>
        <begin position="24"/>
        <end position="364"/>
    </location>
</feature>
<proteinExistence type="predicted"/>
<dbReference type="AlphaFoldDB" id="A0A561QSE9"/>
<evidence type="ECO:0000313" key="3">
    <source>
        <dbReference type="Proteomes" id="UP000320653"/>
    </source>
</evidence>
<comment type="caution">
    <text evidence="2">The sequence shown here is derived from an EMBL/GenBank/DDBJ whole genome shotgun (WGS) entry which is preliminary data.</text>
</comment>
<organism evidence="2 3">
    <name type="scientific">Neorhizobium alkalisoli</name>
    <dbReference type="NCBI Taxonomy" id="528178"/>
    <lineage>
        <taxon>Bacteria</taxon>
        <taxon>Pseudomonadati</taxon>
        <taxon>Pseudomonadota</taxon>
        <taxon>Alphaproteobacteria</taxon>
        <taxon>Hyphomicrobiales</taxon>
        <taxon>Rhizobiaceae</taxon>
        <taxon>Rhizobium/Agrobacterium group</taxon>
        <taxon>Neorhizobium</taxon>
    </lineage>
</organism>
<sequence length="364" mass="39077">MRIARILALRLLAILLLPTAAIAEDNCKDLLASGLYDSTVSLTKTQRASAEQAFYCSSSLEEAKSYYQKSKSSSGGGGGGVSYGPFSLSGSASSANAENLTQEQYNKWKSEKCGNKSAEDSAQEFYFVSQNLVNSTVANSWLQCMAKREGFSCWATPQDDDVFVRLNWKRNSLSKAKVTMSYVANGTSQYDGAQAGKLVTPEYELNPGTIEIPIKRTDLNASVRATINLVHDGFNYSCTVFAPSLVKTPSTPAADYASVEPKLVLKKTVGCDVKAMTVDCERNASATPTPGHVLCNATFSATAGPTQNASHKLLSSLQFAEVTVTVKTAQMFFGPGQWLIGDFLVTEVPAEIPSDIRKAKGCAI</sequence>
<dbReference type="RefSeq" id="WP_145639034.1">
    <property type="nucleotide sequence ID" value="NZ_VIWP01000004.1"/>
</dbReference>
<keyword evidence="1" id="KW-0732">Signal</keyword>
<feature type="signal peptide" evidence="1">
    <location>
        <begin position="1"/>
        <end position="23"/>
    </location>
</feature>
<name>A0A561QSE9_9HYPH</name>
<accession>A0A561QSE9</accession>
<evidence type="ECO:0000256" key="1">
    <source>
        <dbReference type="SAM" id="SignalP"/>
    </source>
</evidence>
<evidence type="ECO:0000313" key="2">
    <source>
        <dbReference type="EMBL" id="TWF53313.1"/>
    </source>
</evidence>
<reference evidence="2 3" key="1">
    <citation type="submission" date="2019-06" db="EMBL/GenBank/DDBJ databases">
        <title>Sorghum-associated microbial communities from plants grown in Nebraska, USA.</title>
        <authorList>
            <person name="Schachtman D."/>
        </authorList>
    </citation>
    <scope>NUCLEOTIDE SEQUENCE [LARGE SCALE GENOMIC DNA]</scope>
    <source>
        <strain evidence="2 3">1225</strain>
    </source>
</reference>